<evidence type="ECO:0000256" key="20">
    <source>
        <dbReference type="ARBA" id="ARBA00040109"/>
    </source>
</evidence>
<dbReference type="GO" id="GO:0038023">
    <property type="term" value="F:signaling receptor activity"/>
    <property type="evidence" value="ECO:0007669"/>
    <property type="project" value="TreeGrafter"/>
</dbReference>
<feature type="transmembrane region" description="Helical" evidence="21">
    <location>
        <begin position="510"/>
        <end position="535"/>
    </location>
</feature>
<evidence type="ECO:0000256" key="3">
    <source>
        <dbReference type="ARBA" id="ARBA00004466"/>
    </source>
</evidence>
<evidence type="ECO:0000256" key="9">
    <source>
        <dbReference type="ARBA" id="ARBA00022729"/>
    </source>
</evidence>
<feature type="signal peptide" evidence="22">
    <location>
        <begin position="1"/>
        <end position="22"/>
    </location>
</feature>
<dbReference type="GO" id="GO:0005886">
    <property type="term" value="C:plasma membrane"/>
    <property type="evidence" value="ECO:0007669"/>
    <property type="project" value="TreeGrafter"/>
</dbReference>
<keyword evidence="6" id="KW-0399">Innate immunity</keyword>
<dbReference type="InterPro" id="IPR000157">
    <property type="entry name" value="TIR_dom"/>
</dbReference>
<keyword evidence="5" id="KW-1003">Cell membrane</keyword>
<keyword evidence="12" id="KW-0832">Ubl conjugation</keyword>
<evidence type="ECO:0000256" key="10">
    <source>
        <dbReference type="ARBA" id="ARBA00022737"/>
    </source>
</evidence>
<dbReference type="InterPro" id="IPR003591">
    <property type="entry name" value="Leu-rich_rpt_typical-subtyp"/>
</dbReference>
<dbReference type="PANTHER" id="PTHR24365">
    <property type="entry name" value="TOLL-LIKE RECEPTOR"/>
    <property type="match status" value="1"/>
</dbReference>
<keyword evidence="18" id="KW-0395">Inflammatory response</keyword>
<protein>
    <recommendedName>
        <fullName evidence="20">Toll-like receptor 4</fullName>
    </recommendedName>
</protein>
<evidence type="ECO:0000256" key="16">
    <source>
        <dbReference type="ARBA" id="ARBA00023170"/>
    </source>
</evidence>
<proteinExistence type="evidence at transcript level"/>
<keyword evidence="15 21" id="KW-0472">Membrane</keyword>
<keyword evidence="9 22" id="KW-0732">Signal</keyword>
<dbReference type="GO" id="GO:0045087">
    <property type="term" value="P:innate immune response"/>
    <property type="evidence" value="ECO:0007669"/>
    <property type="project" value="UniProtKB-KW"/>
</dbReference>
<comment type="subcellular location">
    <subcellularLocation>
        <location evidence="1">Cell membrane</location>
        <topology evidence="1">Single-pass type I membrane protein</topology>
    </subcellularLocation>
    <subcellularLocation>
        <location evidence="3">Cell projection</location>
        <location evidence="3">Ruffle</location>
    </subcellularLocation>
    <subcellularLocation>
        <location evidence="2">Early endosome</location>
    </subcellularLocation>
</comment>
<dbReference type="InterPro" id="IPR000483">
    <property type="entry name" value="Cys-rich_flank_reg_C"/>
</dbReference>
<keyword evidence="8 21" id="KW-0812">Transmembrane</keyword>
<evidence type="ECO:0000256" key="6">
    <source>
        <dbReference type="ARBA" id="ARBA00022588"/>
    </source>
</evidence>
<name>A0A3G3BHN9_HALDI</name>
<keyword evidence="16 24" id="KW-0675">Receptor</keyword>
<evidence type="ECO:0000256" key="17">
    <source>
        <dbReference type="ARBA" id="ARBA00023180"/>
    </source>
</evidence>
<organism evidence="24">
    <name type="scientific">Haliotis discus discus</name>
    <name type="common">disc abalone</name>
    <dbReference type="NCBI Taxonomy" id="91233"/>
    <lineage>
        <taxon>Eukaryota</taxon>
        <taxon>Metazoa</taxon>
        <taxon>Spiralia</taxon>
        <taxon>Lophotrochozoa</taxon>
        <taxon>Mollusca</taxon>
        <taxon>Gastropoda</taxon>
        <taxon>Vetigastropoda</taxon>
        <taxon>Lepetellida</taxon>
        <taxon>Haliotoidea</taxon>
        <taxon>Haliotidae</taxon>
        <taxon>Haliotis</taxon>
    </lineage>
</organism>
<dbReference type="SUPFAM" id="SSF52058">
    <property type="entry name" value="L domain-like"/>
    <property type="match status" value="1"/>
</dbReference>
<dbReference type="FunFam" id="3.40.50.10140:FF:000001">
    <property type="entry name" value="Toll-like receptor 2"/>
    <property type="match status" value="1"/>
</dbReference>
<dbReference type="Gene3D" id="3.80.10.10">
    <property type="entry name" value="Ribonuclease Inhibitor"/>
    <property type="match status" value="3"/>
</dbReference>
<dbReference type="PROSITE" id="PS50104">
    <property type="entry name" value="TIR"/>
    <property type="match status" value="1"/>
</dbReference>
<evidence type="ECO:0000313" key="24">
    <source>
        <dbReference type="EMBL" id="AYP63839.1"/>
    </source>
</evidence>
<comment type="similarity">
    <text evidence="4">Belongs to the Toll-like receptor family.</text>
</comment>
<dbReference type="SMART" id="SM00082">
    <property type="entry name" value="LRRCT"/>
    <property type="match status" value="1"/>
</dbReference>
<evidence type="ECO:0000256" key="5">
    <source>
        <dbReference type="ARBA" id="ARBA00022475"/>
    </source>
</evidence>
<dbReference type="SUPFAM" id="SSF52200">
    <property type="entry name" value="Toll/Interleukin receptor TIR domain"/>
    <property type="match status" value="1"/>
</dbReference>
<keyword evidence="17" id="KW-0325">Glycoprotein</keyword>
<dbReference type="SMART" id="SM00255">
    <property type="entry name" value="TIR"/>
    <property type="match status" value="1"/>
</dbReference>
<evidence type="ECO:0000256" key="13">
    <source>
        <dbReference type="ARBA" id="ARBA00022859"/>
    </source>
</evidence>
<feature type="chain" id="PRO_5018185585" description="Toll-like receptor 4" evidence="22">
    <location>
        <begin position="23"/>
        <end position="700"/>
    </location>
</feature>
<keyword evidence="7" id="KW-0433">Leucine-rich repeat</keyword>
<accession>A0A3G3BHN9</accession>
<dbReference type="InterPro" id="IPR026906">
    <property type="entry name" value="LRR_5"/>
</dbReference>
<evidence type="ECO:0000256" key="2">
    <source>
        <dbReference type="ARBA" id="ARBA00004412"/>
    </source>
</evidence>
<dbReference type="EMBL" id="MH205666">
    <property type="protein sequence ID" value="AYP63839.1"/>
    <property type="molecule type" value="mRNA"/>
</dbReference>
<keyword evidence="11" id="KW-0967">Endosome</keyword>
<dbReference type="InterPro" id="IPR001611">
    <property type="entry name" value="Leu-rich_rpt"/>
</dbReference>
<keyword evidence="10" id="KW-0677">Repeat</keyword>
<evidence type="ECO:0000259" key="23">
    <source>
        <dbReference type="PROSITE" id="PS50104"/>
    </source>
</evidence>
<dbReference type="Pfam" id="PF13306">
    <property type="entry name" value="LRR_5"/>
    <property type="match status" value="1"/>
</dbReference>
<evidence type="ECO:0000256" key="1">
    <source>
        <dbReference type="ARBA" id="ARBA00004251"/>
    </source>
</evidence>
<evidence type="ECO:0000256" key="22">
    <source>
        <dbReference type="SAM" id="SignalP"/>
    </source>
</evidence>
<evidence type="ECO:0000256" key="14">
    <source>
        <dbReference type="ARBA" id="ARBA00022989"/>
    </source>
</evidence>
<evidence type="ECO:0000256" key="21">
    <source>
        <dbReference type="SAM" id="Phobius"/>
    </source>
</evidence>
<dbReference type="InterPro" id="IPR035897">
    <property type="entry name" value="Toll_tir_struct_dom_sf"/>
</dbReference>
<evidence type="ECO:0000256" key="11">
    <source>
        <dbReference type="ARBA" id="ARBA00022753"/>
    </source>
</evidence>
<dbReference type="PANTHER" id="PTHR24365:SF521">
    <property type="entry name" value="TOLL-LIKE RECEPTOR 4"/>
    <property type="match status" value="1"/>
</dbReference>
<dbReference type="PRINTS" id="PR01537">
    <property type="entry name" value="INTRLKN1R1F"/>
</dbReference>
<dbReference type="GO" id="GO:0007165">
    <property type="term" value="P:signal transduction"/>
    <property type="evidence" value="ECO:0007669"/>
    <property type="project" value="InterPro"/>
</dbReference>
<keyword evidence="13" id="KW-0391">Immunity</keyword>
<dbReference type="Pfam" id="PF13855">
    <property type="entry name" value="LRR_8"/>
    <property type="match status" value="2"/>
</dbReference>
<dbReference type="InterPro" id="IPR032675">
    <property type="entry name" value="LRR_dom_sf"/>
</dbReference>
<dbReference type="AlphaFoldDB" id="A0A3G3BHN9"/>
<evidence type="ECO:0000256" key="8">
    <source>
        <dbReference type="ARBA" id="ARBA00022692"/>
    </source>
</evidence>
<feature type="domain" description="TIR" evidence="23">
    <location>
        <begin position="559"/>
        <end position="698"/>
    </location>
</feature>
<keyword evidence="14 21" id="KW-1133">Transmembrane helix</keyword>
<evidence type="ECO:0000256" key="15">
    <source>
        <dbReference type="ARBA" id="ARBA00023136"/>
    </source>
</evidence>
<dbReference type="SMART" id="SM00369">
    <property type="entry name" value="LRR_TYP"/>
    <property type="match status" value="7"/>
</dbReference>
<dbReference type="PROSITE" id="PS51450">
    <property type="entry name" value="LRR"/>
    <property type="match status" value="1"/>
</dbReference>
<reference evidence="24" key="1">
    <citation type="journal article" date="2018" name="Fish Shellfish Immunol.">
        <title>Transcriptome-wide identification, functional characterization, and expression analysis of two novel invertebrate-type Toll-like receptors from disk abalone (Haliotis discus discus).</title>
        <authorList>
            <person name="Priyathilaka T.T."/>
            <person name="Bathige S.D."/>
            <person name="Lee S."/>
            <person name="Nam B.H."/>
            <person name="Lee J."/>
        </authorList>
    </citation>
    <scope>NUCLEOTIDE SEQUENCE</scope>
</reference>
<evidence type="ECO:0000256" key="18">
    <source>
        <dbReference type="ARBA" id="ARBA00023198"/>
    </source>
</evidence>
<evidence type="ECO:0000256" key="19">
    <source>
        <dbReference type="ARBA" id="ARBA00023273"/>
    </source>
</evidence>
<evidence type="ECO:0000256" key="12">
    <source>
        <dbReference type="ARBA" id="ARBA00022843"/>
    </source>
</evidence>
<dbReference type="Pfam" id="PF01582">
    <property type="entry name" value="TIR"/>
    <property type="match status" value="1"/>
</dbReference>
<dbReference type="SMART" id="SM00365">
    <property type="entry name" value="LRR_SD22"/>
    <property type="match status" value="5"/>
</dbReference>
<evidence type="ECO:0000256" key="7">
    <source>
        <dbReference type="ARBA" id="ARBA00022614"/>
    </source>
</evidence>
<sequence>MANGCWIVLWITICTAASLTNADEEEYVSCGKDFNKCFQKLCKCSPKCVICTNRGRNLTRIPDLNTSTTYLKFSSNYLSGITRKTFRNITQLKYLILRNNSITDISGDAFQDLKWLEVLDLRYNNVHEEVLQKSFHSLQNTVRYIDVSNNRYLWNLTDDFVRGLSRLKLKTLLIEHAHIQQLNFSVISRLKSLRALNVAHNDISWTTADVPWYLTNISFLSNSLTELPRFCVHTNYSQLKSLHLGENAIGHMSNVSLKCLTDLEYINLGDNFLLRIHSDTFSSLSNLQHITFNNAFRIYSTDEVLEEYAFNNSAVKKLILSGIVKFGYLDYIFNPKALRGCMGVTWLDLSYNSMIYLNNSYLKAFLSGLDKIEVLRMPRCQLYFFPSVISNFRELNEIDLHGNRIMSLDSGVFTNLTKLKTLNLSQNAIQVVSETIFSIPIREQLSKVNLAFNNFVCTCANLWFFTWAKADKSKFINFPESYRCGYPLNLQSTLLIDANVSEETCRISPYVFPIVYGLSLVSIVLIVVISIAYRLRWRIRYYIHMLRYKKRKQVDEERYMYDAFVLYCEDDSRWVRNNFIPRIEDEANFKLCIHERDFIPGEYIVDNIVTNLDNSRNVIMVLSNSFILSSWCQFELALIQKRALEKDAGYLLVVLLENIEDRNMTSSLYALFQTTTYITWPDEEEDRHVFWIRLKQCLQR</sequence>
<dbReference type="Gene3D" id="3.40.50.10140">
    <property type="entry name" value="Toll/interleukin-1 receptor homology (TIR) domain"/>
    <property type="match status" value="1"/>
</dbReference>
<evidence type="ECO:0000256" key="4">
    <source>
        <dbReference type="ARBA" id="ARBA00009634"/>
    </source>
</evidence>
<keyword evidence="19" id="KW-0966">Cell projection</keyword>